<evidence type="ECO:0000313" key="1">
    <source>
        <dbReference type="EMBL" id="NEX23402.1"/>
    </source>
</evidence>
<dbReference type="Proteomes" id="UP000471640">
    <property type="component" value="Unassembled WGS sequence"/>
</dbReference>
<dbReference type="RefSeq" id="WP_164656834.1">
    <property type="nucleotide sequence ID" value="NZ_JAAIJR010000197.1"/>
</dbReference>
<reference evidence="1 2" key="2">
    <citation type="submission" date="2020-02" db="EMBL/GenBank/DDBJ databases">
        <title>Genome sequences of Thiorhodococcus mannitoliphagus and Thiorhodococcus minor, purple sulfur photosynthetic bacteria in the gammaproteobacterial family, Chromatiaceae.</title>
        <authorList>
            <person name="Aviles F.A."/>
            <person name="Meyer T.E."/>
            <person name="Kyndt J.A."/>
        </authorList>
    </citation>
    <scope>NUCLEOTIDE SEQUENCE [LARGE SCALE GENOMIC DNA]</scope>
    <source>
        <strain evidence="1 2">DSM 18266</strain>
    </source>
</reference>
<organism evidence="1 2">
    <name type="scientific">Thiorhodococcus mannitoliphagus</name>
    <dbReference type="NCBI Taxonomy" id="329406"/>
    <lineage>
        <taxon>Bacteria</taxon>
        <taxon>Pseudomonadati</taxon>
        <taxon>Pseudomonadota</taxon>
        <taxon>Gammaproteobacteria</taxon>
        <taxon>Chromatiales</taxon>
        <taxon>Chromatiaceae</taxon>
        <taxon>Thiorhodococcus</taxon>
    </lineage>
</organism>
<sequence length="282" mass="32651">MIIVRISELAQASLALSALEAYTIEHLRNKKEEKTKLETHGTLFGYETYSYSKEIVYQIELVSTDTSTRQWQNRVRWSRSARDLKQDFITSFYPNFDYLGTFHTHPYDHYKSVPRGDHGSYFSKGDLRSFHKNKEYHERVGSRVFILITVAGMQKAGTLPNQRIKNNIIQVTFGNLRLWVSAYCVLNRGNSAPPDLVVSPPINDYVFLECPNLINLVEYTDFGRFKDGKYVASWELNKDLEGYFIYPSIENFIDDDDFSAKDMIDSYNAKALDDCADSDEFD</sequence>
<accession>A0A6P1E4E2</accession>
<evidence type="ECO:0000313" key="2">
    <source>
        <dbReference type="Proteomes" id="UP000471640"/>
    </source>
</evidence>
<dbReference type="EMBL" id="JAAIJR010000197">
    <property type="protein sequence ID" value="NEX23402.1"/>
    <property type="molecule type" value="Genomic_DNA"/>
</dbReference>
<dbReference type="AlphaFoldDB" id="A0A6P1E4E2"/>
<evidence type="ECO:0008006" key="3">
    <source>
        <dbReference type="Google" id="ProtNLM"/>
    </source>
</evidence>
<protein>
    <recommendedName>
        <fullName evidence="3">JAB domain-containing protein</fullName>
    </recommendedName>
</protein>
<keyword evidence="2" id="KW-1185">Reference proteome</keyword>
<proteinExistence type="predicted"/>
<gene>
    <name evidence="1" type="ORF">G3480_24430</name>
</gene>
<name>A0A6P1E4E2_9GAMM</name>
<comment type="caution">
    <text evidence="1">The sequence shown here is derived from an EMBL/GenBank/DDBJ whole genome shotgun (WGS) entry which is preliminary data.</text>
</comment>
<reference evidence="2" key="1">
    <citation type="journal article" date="2020" name="Microbiol. Resour. Announc.">
        <title>Draft Genome Sequences of Thiorhodococcus mannitoliphagus and Thiorhodococcus minor, Purple Sulfur Photosynthetic Bacteria in the Gammaproteobacterial Family Chromatiaceae.</title>
        <authorList>
            <person name="Aviles F.A."/>
            <person name="Meyer T.E."/>
            <person name="Kyndt J.A."/>
        </authorList>
    </citation>
    <scope>NUCLEOTIDE SEQUENCE [LARGE SCALE GENOMIC DNA]</scope>
    <source>
        <strain evidence="2">DSM 18266</strain>
    </source>
</reference>